<evidence type="ECO:0000313" key="1">
    <source>
        <dbReference type="EMBL" id="MBB1162294.1"/>
    </source>
</evidence>
<reference evidence="1 2" key="1">
    <citation type="submission" date="2020-08" db="EMBL/GenBank/DDBJ databases">
        <title>Aquariorum lacteus gen. nov., sp. nov., a new member of the family Comamonadaceae, isolated from freshwater aquarium.</title>
        <authorList>
            <person name="Chun S.-J."/>
        </authorList>
    </citation>
    <scope>NUCLEOTIDE SEQUENCE [LARGE SCALE GENOMIC DNA]</scope>
    <source>
        <strain evidence="1 2">SJAQ100</strain>
    </source>
</reference>
<evidence type="ECO:0008006" key="3">
    <source>
        <dbReference type="Google" id="ProtNLM"/>
    </source>
</evidence>
<evidence type="ECO:0000313" key="2">
    <source>
        <dbReference type="Proteomes" id="UP000586093"/>
    </source>
</evidence>
<organism evidence="1 2">
    <name type="scientific">Aquariibacter albus</name>
    <dbReference type="NCBI Taxonomy" id="2759899"/>
    <lineage>
        <taxon>Bacteria</taxon>
        <taxon>Pseudomonadati</taxon>
        <taxon>Pseudomonadota</taxon>
        <taxon>Betaproteobacteria</taxon>
        <taxon>Burkholderiales</taxon>
        <taxon>Sphaerotilaceae</taxon>
        <taxon>Aquariibacter</taxon>
    </lineage>
</organism>
<dbReference type="InterPro" id="IPR029058">
    <property type="entry name" value="AB_hydrolase_fold"/>
</dbReference>
<accession>A0A839HV61</accession>
<dbReference type="RefSeq" id="WP_182664064.1">
    <property type="nucleotide sequence ID" value="NZ_JACIVI010000003.1"/>
</dbReference>
<dbReference type="Gene3D" id="3.40.50.1820">
    <property type="entry name" value="alpha/beta hydrolase"/>
    <property type="match status" value="1"/>
</dbReference>
<gene>
    <name evidence="1" type="ORF">H4F90_09900</name>
</gene>
<dbReference type="Proteomes" id="UP000586093">
    <property type="component" value="Unassembled WGS sequence"/>
</dbReference>
<name>A0A839HV61_9BURK</name>
<keyword evidence="2" id="KW-1185">Reference proteome</keyword>
<dbReference type="AlphaFoldDB" id="A0A839HV61"/>
<proteinExistence type="predicted"/>
<dbReference type="SUPFAM" id="SSF53474">
    <property type="entry name" value="alpha/beta-Hydrolases"/>
    <property type="match status" value="1"/>
</dbReference>
<dbReference type="EMBL" id="JACIVI010000003">
    <property type="protein sequence ID" value="MBB1162294.1"/>
    <property type="molecule type" value="Genomic_DNA"/>
</dbReference>
<comment type="caution">
    <text evidence="1">The sequence shown here is derived from an EMBL/GenBank/DDBJ whole genome shotgun (WGS) entry which is preliminary data.</text>
</comment>
<sequence length="381" mass="42192">MKTPRLVVTIHGIRTRGSWQKDLTPHLARMGLVPIHLDYGWFGALRFAWPFTRQAQIERVRHRLLELVETTGCRKPCIVAHSFGTLQVMEALRLENGNLRFDRVVLSGSILPLDWPWATLLSQGWVGVVRNERALGDRAVGLAGWVARHLPTFTQLKAGPSGRQPFPDPPESLLDWAVEGGHSEVHNVTKYGQWARFLAYPVLDERLLDKVQRELAQMRQVLSSLLGIDAATVRANLMAPRGGTLRMVPGASDNMLHAPEFDLSLEPGHGCAGQAFESGEVQSARLVGAHWSAGLMPQEELAKLHPDLCWVLSFPVRSAQRKRVVAVMTLDGLAEMPGLLRDPAAAPAQQIVATIKVLLERRLSPLLDLGFRGELPPELDP</sequence>
<protein>
    <recommendedName>
        <fullName evidence="3">Alpha/beta hydrolase</fullName>
    </recommendedName>
</protein>